<dbReference type="InterPro" id="IPR002885">
    <property type="entry name" value="PPR_rpt"/>
</dbReference>
<dbReference type="Proteomes" id="UP000193411">
    <property type="component" value="Unassembled WGS sequence"/>
</dbReference>
<feature type="compositionally biased region" description="Low complexity" evidence="6">
    <location>
        <begin position="92"/>
        <end position="103"/>
    </location>
</feature>
<feature type="compositionally biased region" description="Low complexity" evidence="6">
    <location>
        <begin position="42"/>
        <end position="70"/>
    </location>
</feature>
<organism evidence="7 8">
    <name type="scientific">Catenaria anguillulae PL171</name>
    <dbReference type="NCBI Taxonomy" id="765915"/>
    <lineage>
        <taxon>Eukaryota</taxon>
        <taxon>Fungi</taxon>
        <taxon>Fungi incertae sedis</taxon>
        <taxon>Blastocladiomycota</taxon>
        <taxon>Blastocladiomycetes</taxon>
        <taxon>Blastocladiales</taxon>
        <taxon>Catenariaceae</taxon>
        <taxon>Catenaria</taxon>
    </lineage>
</organism>
<dbReference type="NCBIfam" id="TIGR00756">
    <property type="entry name" value="PPR"/>
    <property type="match status" value="2"/>
</dbReference>
<evidence type="ECO:0000313" key="8">
    <source>
        <dbReference type="Proteomes" id="UP000193411"/>
    </source>
</evidence>
<reference evidence="7 8" key="1">
    <citation type="submission" date="2016-07" db="EMBL/GenBank/DDBJ databases">
        <title>Pervasive Adenine N6-methylation of Active Genes in Fungi.</title>
        <authorList>
            <consortium name="DOE Joint Genome Institute"/>
            <person name="Mondo S.J."/>
            <person name="Dannebaum R.O."/>
            <person name="Kuo R.C."/>
            <person name="Labutti K."/>
            <person name="Haridas S."/>
            <person name="Kuo A."/>
            <person name="Salamov A."/>
            <person name="Ahrendt S.R."/>
            <person name="Lipzen A."/>
            <person name="Sullivan W."/>
            <person name="Andreopoulos W.B."/>
            <person name="Clum A."/>
            <person name="Lindquist E."/>
            <person name="Daum C."/>
            <person name="Ramamoorthy G.K."/>
            <person name="Gryganskyi A."/>
            <person name="Culley D."/>
            <person name="Magnuson J.K."/>
            <person name="James T.Y."/>
            <person name="O'Malley M.A."/>
            <person name="Stajich J.E."/>
            <person name="Spatafora J.W."/>
            <person name="Visel A."/>
            <person name="Grigoriev I.V."/>
        </authorList>
    </citation>
    <scope>NUCLEOTIDE SEQUENCE [LARGE SCALE GENOMIC DNA]</scope>
    <source>
        <strain evidence="7 8">PL171</strain>
    </source>
</reference>
<evidence type="ECO:0000256" key="2">
    <source>
        <dbReference type="ARBA" id="ARBA00022737"/>
    </source>
</evidence>
<comment type="caution">
    <text evidence="7">The sequence shown here is derived from an EMBL/GenBank/DDBJ whole genome shotgun (WGS) entry which is preliminary data.</text>
</comment>
<evidence type="ECO:0000256" key="6">
    <source>
        <dbReference type="SAM" id="MobiDB-lite"/>
    </source>
</evidence>
<evidence type="ECO:0000256" key="4">
    <source>
        <dbReference type="ARBA" id="ARBA00044511"/>
    </source>
</evidence>
<dbReference type="STRING" id="765915.A0A1Y2HV25"/>
<feature type="repeat" description="PPR" evidence="5">
    <location>
        <begin position="288"/>
        <end position="318"/>
    </location>
</feature>
<feature type="region of interest" description="Disordered" evidence="6">
    <location>
        <begin position="488"/>
        <end position="510"/>
    </location>
</feature>
<dbReference type="PROSITE" id="PS51375">
    <property type="entry name" value="PPR"/>
    <property type="match status" value="1"/>
</dbReference>
<feature type="compositionally biased region" description="Polar residues" evidence="6">
    <location>
        <begin position="493"/>
        <end position="502"/>
    </location>
</feature>
<feature type="region of interest" description="Disordered" evidence="6">
    <location>
        <begin position="29"/>
        <end position="111"/>
    </location>
</feature>
<feature type="compositionally biased region" description="Polar residues" evidence="6">
    <location>
        <begin position="77"/>
        <end position="91"/>
    </location>
</feature>
<keyword evidence="2" id="KW-0677">Repeat</keyword>
<dbReference type="OrthoDB" id="5588846at2759"/>
<evidence type="ECO:0000256" key="5">
    <source>
        <dbReference type="PROSITE-ProRule" id="PRU00708"/>
    </source>
</evidence>
<evidence type="ECO:0000313" key="7">
    <source>
        <dbReference type="EMBL" id="ORZ38450.1"/>
    </source>
</evidence>
<dbReference type="PANTHER" id="PTHR47447">
    <property type="entry name" value="OS03G0856100 PROTEIN"/>
    <property type="match status" value="1"/>
</dbReference>
<dbReference type="InterPro" id="IPR011990">
    <property type="entry name" value="TPR-like_helical_dom_sf"/>
</dbReference>
<evidence type="ECO:0000256" key="3">
    <source>
        <dbReference type="ARBA" id="ARBA00044493"/>
    </source>
</evidence>
<comment type="function">
    <text evidence="3">Regulates mitochondrial small subunit maturation by controlling 15S rRNA 5'-end processing. Localizes to the 5' precursor of the 15S rRNA in a position that is subsequently occupied by mS47 in the mature yeast mtSSU. Uses structure and sequence-specific RNA recognition, binding to a single-stranded region of the precursor and specifically recognizing bases -6 to -1. The exchange of Ccm1 for mS47 is coupled to the irreversible removal of precursor rRNA that is accompanied by conformational changes of the mitoribosomal proteins uS5m and mS26. These conformational changes signal completion of 5'-end rRNA processing through protection of the mature 5'-end of the 15S rRNA and stabilization of mS47. The removal of the 5' precursor together with the dissociation of Ccm1 may be catalyzed by the 5'-3' exoribonuclease Pet127. Involved in the specific removal of group I introns in mitochondrial encoded transcripts.</text>
</comment>
<sequence length="689" mass="75776">MYLASSIPFKSVAARSIRPIPGPSALRLLPLGSIGHPPTPSPSTIRPSSSSRQYASQSDSDAPSTSTSAPTPFPSHYLQNTIVLDTRNLSDPTSSSSPAASSTNESQQHRIATLDKRTARVAVDLHSWATSANSSASSTPTLSASSLLDSLHHALLDNARAGRAEVVDKLYQLARASNLPGLDADARIHNDRLLSLCRTPSEIDNAVTLFHSLMQSNVANAYSLSILCDGLVKHGRTYRALELLDEWTLGTIPQPAFTSILAGLARVRDTQRAWQLFHRMQMHYTLPDEVTYSTMISLCAQSGQVEKALSLFDQLRASPGMFPTTTTINALLLAMAKRKDYAGMAVDFYAQCLAAGFVPDAYSMAYLMQAARKAQDWEGVGRGVWSEAVERGLVSPHVCVQALWTISVDQVRTGKQWNDDVQTVLAAALGEGFEDSRIESVELANAYLATFFPYRGDQGLEYFFNRMQVKNGMSFRLALQYCMDDFPEPKSGPASSSPSEPQADNDEPDLDPVSSFDKSFSFLYSDAALSRRARGIDVWAAWEAWYTSVLKSCAAHVAHVRATDSAAAPEHIIAEAFLAKHTMTRQVLYRLVCTAVNGIAVDYPKKALALLLKYAKQYQFKVDKGDLPRLDWSVRRAGMVGRARGESELVDAELVQRQWDAILEVYGKKEGDLEKSLKRLKGKWNRVHK</sequence>
<dbReference type="PANTHER" id="PTHR47447:SF17">
    <property type="entry name" value="OS12G0638900 PROTEIN"/>
    <property type="match status" value="1"/>
</dbReference>
<accession>A0A1Y2HV25</accession>
<keyword evidence="8" id="KW-1185">Reference proteome</keyword>
<gene>
    <name evidence="7" type="ORF">BCR44DRAFT_37526</name>
</gene>
<proteinExistence type="inferred from homology"/>
<dbReference type="EMBL" id="MCFL01000008">
    <property type="protein sequence ID" value="ORZ38450.1"/>
    <property type="molecule type" value="Genomic_DNA"/>
</dbReference>
<evidence type="ECO:0008006" key="9">
    <source>
        <dbReference type="Google" id="ProtNLM"/>
    </source>
</evidence>
<protein>
    <recommendedName>
        <fullName evidence="9">Pentacotripeptide-repeat region of PRORP domain-containing protein</fullName>
    </recommendedName>
</protein>
<name>A0A1Y2HV25_9FUNG</name>
<dbReference type="Pfam" id="PF13041">
    <property type="entry name" value="PPR_2"/>
    <property type="match status" value="1"/>
</dbReference>
<dbReference type="AlphaFoldDB" id="A0A1Y2HV25"/>
<dbReference type="Gene3D" id="1.25.40.10">
    <property type="entry name" value="Tetratricopeptide repeat domain"/>
    <property type="match status" value="1"/>
</dbReference>
<comment type="subunit">
    <text evidence="4">Binds to mitochondrial small subunit 15S rRNA.</text>
</comment>
<evidence type="ECO:0000256" key="1">
    <source>
        <dbReference type="ARBA" id="ARBA00006192"/>
    </source>
</evidence>
<comment type="similarity">
    <text evidence="1">Belongs to the CCM1 family.</text>
</comment>